<organism evidence="2 3">
    <name type="scientific">Bacillus phage Slash</name>
    <dbReference type="NCBI Taxonomy" id="1406790"/>
    <lineage>
        <taxon>Viruses</taxon>
        <taxon>Duplodnaviria</taxon>
        <taxon>Heunggongvirae</taxon>
        <taxon>Uroviricota</taxon>
        <taxon>Caudoviricetes</taxon>
        <taxon>Slashvirus</taxon>
        <taxon>Slashvirus slash</taxon>
    </lineage>
</organism>
<dbReference type="EMBL" id="KF669661">
    <property type="protein sequence ID" value="AGY48316.1"/>
    <property type="molecule type" value="Genomic_DNA"/>
</dbReference>
<dbReference type="Proteomes" id="UP000017660">
    <property type="component" value="Segment"/>
</dbReference>
<reference evidence="2 3" key="1">
    <citation type="journal article" date="2013" name="Genome Announc.">
        <title>Complete Genome of Bacillus megaterium Siphophage Slash.</title>
        <authorList>
            <person name="Decrescenzo A.J."/>
            <person name="Ritter M.A."/>
            <person name="Chamakura K.R."/>
            <person name="Kuty Everett G.F."/>
        </authorList>
    </citation>
    <scope>NUCLEOTIDE SEQUENCE [LARGE SCALE GENOMIC DNA]</scope>
</reference>
<evidence type="ECO:0000313" key="3">
    <source>
        <dbReference type="Proteomes" id="UP000017660"/>
    </source>
</evidence>
<dbReference type="GeneID" id="18989617"/>
<dbReference type="OrthoDB" id="10100at10239"/>
<dbReference type="RefSeq" id="YP_008771929.1">
    <property type="nucleotide sequence ID" value="NC_022774.1"/>
</dbReference>
<keyword evidence="3" id="KW-1185">Reference proteome</keyword>
<sequence length="206" mass="23986">MNNTFETVEWTHEEDVELGEVMLQVIADGGTVREGFEKYANQSEVRTVTASKFRFFSVVKKLEGYEERYEKARIKGETLRKGKKNKVKVKPSQQLNIFDENYVVKPEDFLTLAQKFAEQQQKHDLELALTDKDKEISELKDKVEQLQYKLKQANIDIDDLKVQLDDKTEQLKIISTAFGMINNIQENEKENIKPYKIDKNSMVVTS</sequence>
<protein>
    <submittedName>
        <fullName evidence="2">RsfA family transcrition factor</fullName>
    </submittedName>
</protein>
<dbReference type="KEGG" id="vg:18989617"/>
<keyword evidence="1" id="KW-0175">Coiled coil</keyword>
<evidence type="ECO:0000256" key="1">
    <source>
        <dbReference type="SAM" id="Coils"/>
    </source>
</evidence>
<feature type="coiled-coil region" evidence="1">
    <location>
        <begin position="122"/>
        <end position="170"/>
    </location>
</feature>
<accession>U5PX08</accession>
<gene>
    <name evidence="2" type="ORF">Slash_27</name>
</gene>
<proteinExistence type="predicted"/>
<evidence type="ECO:0000313" key="2">
    <source>
        <dbReference type="EMBL" id="AGY48316.1"/>
    </source>
</evidence>
<name>U5PX08_9CAUD</name>